<sequence length="343" mass="38910">MMVEYSSRYFQNSTLLTNGLSVSRSHPHLSHFELTIVHIVLDIWICLSNGSQLVNILLTPALRCRPRNILVVNICFIELVIGLFVCPLYTDSLLVTNWRHIVPLCISFEAVFYAQTCVSTLAVLVLLVDRFYYLLSPRTLGLTWRWAVTTLLVILPWFIGLSLVCPLVVYGSTAGLNKDTRSCQVIWRTKYQTTTVFISFFLPAFLILTLATISVIAYVILSILDKRQPSVVSTDCHQEKRDSVCVILLASLASVTLQFPYFILALIDIFCEDGGRRSCDTSESVWSQVMLVNIIKSGVLPLVWLAYSDIRRGFMCHYRRSRPFSSVPSSEEEIVYRSKSTIL</sequence>
<evidence type="ECO:0000256" key="8">
    <source>
        <dbReference type="ARBA" id="ARBA00023224"/>
    </source>
</evidence>
<dbReference type="GO" id="GO:0007187">
    <property type="term" value="P:G protein-coupled receptor signaling pathway, coupled to cyclic nucleotide second messenger"/>
    <property type="evidence" value="ECO:0007669"/>
    <property type="project" value="TreeGrafter"/>
</dbReference>
<dbReference type="InterPro" id="IPR017452">
    <property type="entry name" value="GPCR_Rhodpsn_7TM"/>
</dbReference>
<keyword evidence="8" id="KW-0807">Transducer</keyword>
<dbReference type="EnsemblMetazoa" id="BGLB021903-RA">
    <property type="protein sequence ID" value="BGLB021903-PA"/>
    <property type="gene ID" value="BGLB021903"/>
</dbReference>
<organism evidence="11 12">
    <name type="scientific">Biomphalaria glabrata</name>
    <name type="common">Bloodfluke planorb</name>
    <name type="synonym">Freshwater snail</name>
    <dbReference type="NCBI Taxonomy" id="6526"/>
    <lineage>
        <taxon>Eukaryota</taxon>
        <taxon>Metazoa</taxon>
        <taxon>Spiralia</taxon>
        <taxon>Lophotrochozoa</taxon>
        <taxon>Mollusca</taxon>
        <taxon>Gastropoda</taxon>
        <taxon>Heterobranchia</taxon>
        <taxon>Euthyneura</taxon>
        <taxon>Panpulmonata</taxon>
        <taxon>Hygrophila</taxon>
        <taxon>Lymnaeoidea</taxon>
        <taxon>Planorbidae</taxon>
        <taxon>Biomphalaria</taxon>
    </lineage>
</organism>
<dbReference type="PANTHER" id="PTHR24247">
    <property type="entry name" value="5-HYDROXYTRYPTAMINE RECEPTOR"/>
    <property type="match status" value="1"/>
</dbReference>
<keyword evidence="2" id="KW-1003">Cell membrane</keyword>
<dbReference type="GO" id="GO:0007268">
    <property type="term" value="P:chemical synaptic transmission"/>
    <property type="evidence" value="ECO:0007669"/>
    <property type="project" value="TreeGrafter"/>
</dbReference>
<dbReference type="GO" id="GO:0005886">
    <property type="term" value="C:plasma membrane"/>
    <property type="evidence" value="ECO:0007669"/>
    <property type="project" value="UniProtKB-SubCell"/>
</dbReference>
<evidence type="ECO:0000256" key="1">
    <source>
        <dbReference type="ARBA" id="ARBA00004651"/>
    </source>
</evidence>
<protein>
    <recommendedName>
        <fullName evidence="10">G-protein coupled receptors family 1 profile domain-containing protein</fullName>
    </recommendedName>
</protein>
<dbReference type="VEuPathDB" id="VectorBase:BGLB021903"/>
<keyword evidence="3 9" id="KW-0812">Transmembrane</keyword>
<feature type="domain" description="G-protein coupled receptors family 1 profile" evidence="10">
    <location>
        <begin position="48"/>
        <end position="304"/>
    </location>
</feature>
<feature type="transmembrane region" description="Helical" evidence="9">
    <location>
        <begin position="244"/>
        <end position="265"/>
    </location>
</feature>
<dbReference type="GO" id="GO:0030425">
    <property type="term" value="C:dendrite"/>
    <property type="evidence" value="ECO:0007669"/>
    <property type="project" value="TreeGrafter"/>
</dbReference>
<evidence type="ECO:0000256" key="4">
    <source>
        <dbReference type="ARBA" id="ARBA00022989"/>
    </source>
</evidence>
<dbReference type="Pfam" id="PF00001">
    <property type="entry name" value="7tm_1"/>
    <property type="match status" value="1"/>
</dbReference>
<evidence type="ECO:0000256" key="6">
    <source>
        <dbReference type="ARBA" id="ARBA00023136"/>
    </source>
</evidence>
<feature type="transmembrane region" description="Helical" evidence="9">
    <location>
        <begin position="110"/>
        <end position="132"/>
    </location>
</feature>
<evidence type="ECO:0000256" key="7">
    <source>
        <dbReference type="ARBA" id="ARBA00023170"/>
    </source>
</evidence>
<feature type="transmembrane region" description="Helical" evidence="9">
    <location>
        <begin position="285"/>
        <end position="307"/>
    </location>
</feature>
<dbReference type="GO" id="GO:0030594">
    <property type="term" value="F:neurotransmitter receptor activity"/>
    <property type="evidence" value="ECO:0007669"/>
    <property type="project" value="TreeGrafter"/>
</dbReference>
<dbReference type="Gene3D" id="1.20.1070.10">
    <property type="entry name" value="Rhodopsin 7-helix transmembrane proteins"/>
    <property type="match status" value="1"/>
</dbReference>
<dbReference type="PANTHER" id="PTHR24247:SF202">
    <property type="entry name" value="5-HYDROXYTRYPTAMINE RECEPTOR 1"/>
    <property type="match status" value="1"/>
</dbReference>
<dbReference type="InterPro" id="IPR000276">
    <property type="entry name" value="GPCR_Rhodpsn"/>
</dbReference>
<dbReference type="KEGG" id="bgt:106059011"/>
<feature type="transmembrane region" description="Helical" evidence="9">
    <location>
        <begin position="197"/>
        <end position="224"/>
    </location>
</feature>
<dbReference type="GO" id="GO:0045202">
    <property type="term" value="C:synapse"/>
    <property type="evidence" value="ECO:0007669"/>
    <property type="project" value="GOC"/>
</dbReference>
<reference evidence="11" key="1">
    <citation type="submission" date="2020-05" db="UniProtKB">
        <authorList>
            <consortium name="EnsemblMetazoa"/>
        </authorList>
    </citation>
    <scope>IDENTIFICATION</scope>
    <source>
        <strain evidence="11">BB02</strain>
    </source>
</reference>
<feature type="transmembrane region" description="Helical" evidence="9">
    <location>
        <begin position="70"/>
        <end position="90"/>
    </location>
</feature>
<evidence type="ECO:0000256" key="5">
    <source>
        <dbReference type="ARBA" id="ARBA00023040"/>
    </source>
</evidence>
<keyword evidence="4 9" id="KW-1133">Transmembrane helix</keyword>
<evidence type="ECO:0000256" key="2">
    <source>
        <dbReference type="ARBA" id="ARBA00022475"/>
    </source>
</evidence>
<accession>A0A2C9KNZ0</accession>
<comment type="subcellular location">
    <subcellularLocation>
        <location evidence="1">Cell membrane</location>
        <topology evidence="1">Multi-pass membrane protein</topology>
    </subcellularLocation>
</comment>
<name>A0A2C9KNZ0_BIOGL</name>
<dbReference type="AlphaFoldDB" id="A0A2C9KNZ0"/>
<evidence type="ECO:0000256" key="3">
    <source>
        <dbReference type="ARBA" id="ARBA00022692"/>
    </source>
</evidence>
<dbReference type="VEuPathDB" id="VectorBase:BGLAX_032610"/>
<dbReference type="PROSITE" id="PS50262">
    <property type="entry name" value="G_PROTEIN_RECEP_F1_2"/>
    <property type="match status" value="1"/>
</dbReference>
<dbReference type="OrthoDB" id="2101615at2759"/>
<dbReference type="SUPFAM" id="SSF81321">
    <property type="entry name" value="Family A G protein-coupled receptor-like"/>
    <property type="match status" value="1"/>
</dbReference>
<evidence type="ECO:0000256" key="9">
    <source>
        <dbReference type="SAM" id="Phobius"/>
    </source>
</evidence>
<evidence type="ECO:0000313" key="11">
    <source>
        <dbReference type="EnsemblMetazoa" id="BGLB021903-PA"/>
    </source>
</evidence>
<keyword evidence="6 9" id="KW-0472">Membrane</keyword>
<proteinExistence type="predicted"/>
<evidence type="ECO:0000313" key="12">
    <source>
        <dbReference type="Proteomes" id="UP000076420"/>
    </source>
</evidence>
<dbReference type="GO" id="GO:0004993">
    <property type="term" value="F:G protein-coupled serotonin receptor activity"/>
    <property type="evidence" value="ECO:0007669"/>
    <property type="project" value="TreeGrafter"/>
</dbReference>
<evidence type="ECO:0000259" key="10">
    <source>
        <dbReference type="PROSITE" id="PS50262"/>
    </source>
</evidence>
<dbReference type="Proteomes" id="UP000076420">
    <property type="component" value="Unassembled WGS sequence"/>
</dbReference>
<keyword evidence="5" id="KW-0297">G-protein coupled receptor</keyword>
<dbReference type="STRING" id="6526.A0A2C9KNZ0"/>
<gene>
    <name evidence="11" type="primary">106059011</name>
</gene>
<keyword evidence="7" id="KW-0675">Receptor</keyword>
<feature type="transmembrane region" description="Helical" evidence="9">
    <location>
        <begin position="144"/>
        <end position="169"/>
    </location>
</feature>
<dbReference type="CDD" id="cd00637">
    <property type="entry name" value="7tm_classA_rhodopsin-like"/>
    <property type="match status" value="1"/>
</dbReference>